<feature type="domain" description="HTH cro/C1-type" evidence="1">
    <location>
        <begin position="11"/>
        <end position="76"/>
    </location>
</feature>
<organism evidence="2 3">
    <name type="scientific">Gordonia humi</name>
    <dbReference type="NCBI Taxonomy" id="686429"/>
    <lineage>
        <taxon>Bacteria</taxon>
        <taxon>Bacillati</taxon>
        <taxon>Actinomycetota</taxon>
        <taxon>Actinomycetes</taxon>
        <taxon>Mycobacteriales</taxon>
        <taxon>Gordoniaceae</taxon>
        <taxon>Gordonia</taxon>
    </lineage>
</organism>
<accession>A0A840F8T8</accession>
<proteinExistence type="predicted"/>
<gene>
    <name evidence="2" type="ORF">BKA16_004634</name>
</gene>
<dbReference type="Pfam" id="PF13443">
    <property type="entry name" value="HTH_26"/>
    <property type="match status" value="1"/>
</dbReference>
<evidence type="ECO:0000313" key="2">
    <source>
        <dbReference type="EMBL" id="MBB4138009.1"/>
    </source>
</evidence>
<protein>
    <submittedName>
        <fullName evidence="2">DNA-binding Xre family transcriptional regulator</fullName>
    </submittedName>
</protein>
<dbReference type="InterPro" id="IPR010982">
    <property type="entry name" value="Lambda_DNA-bd_dom_sf"/>
</dbReference>
<evidence type="ECO:0000313" key="3">
    <source>
        <dbReference type="Proteomes" id="UP000551501"/>
    </source>
</evidence>
<name>A0A840F8T8_9ACTN</name>
<dbReference type="AlphaFoldDB" id="A0A840F8T8"/>
<keyword evidence="3" id="KW-1185">Reference proteome</keyword>
<dbReference type="Proteomes" id="UP000551501">
    <property type="component" value="Unassembled WGS sequence"/>
</dbReference>
<dbReference type="GO" id="GO:0003677">
    <property type="term" value="F:DNA binding"/>
    <property type="evidence" value="ECO:0007669"/>
    <property type="project" value="UniProtKB-KW"/>
</dbReference>
<keyword evidence="2" id="KW-0238">DNA-binding</keyword>
<reference evidence="2 3" key="1">
    <citation type="submission" date="2020-08" db="EMBL/GenBank/DDBJ databases">
        <title>Sequencing the genomes of 1000 actinobacteria strains.</title>
        <authorList>
            <person name="Klenk H.-P."/>
        </authorList>
    </citation>
    <scope>NUCLEOTIDE SEQUENCE [LARGE SCALE GENOMIC DNA]</scope>
    <source>
        <strain evidence="2 3">DSM 45298</strain>
    </source>
</reference>
<dbReference type="EMBL" id="JACIFP010000002">
    <property type="protein sequence ID" value="MBB4138009.1"/>
    <property type="molecule type" value="Genomic_DNA"/>
</dbReference>
<dbReference type="RefSeq" id="WP_183373284.1">
    <property type="nucleotide sequence ID" value="NZ_JACIFP010000002.1"/>
</dbReference>
<dbReference type="Gene3D" id="1.10.260.40">
    <property type="entry name" value="lambda repressor-like DNA-binding domains"/>
    <property type="match status" value="1"/>
</dbReference>
<evidence type="ECO:0000259" key="1">
    <source>
        <dbReference type="Pfam" id="PF13443"/>
    </source>
</evidence>
<comment type="caution">
    <text evidence="2">The sequence shown here is derived from an EMBL/GenBank/DDBJ whole genome shotgun (WGS) entry which is preliminary data.</text>
</comment>
<sequence>MKREIQYQWRVREHMARVGMKNSRDLVEPLRDRGITLSESQIYRIVGQEPERIAFSVLAALCDIFGVEAGDLVTYTAIDSARRRDKRAVNSPTDVPLLDAYRPVRARIVDDDD</sequence>
<dbReference type="InterPro" id="IPR001387">
    <property type="entry name" value="Cro/C1-type_HTH"/>
</dbReference>